<dbReference type="Proteomes" id="UP000316598">
    <property type="component" value="Unassembled WGS sequence"/>
</dbReference>
<reference evidence="2 3" key="1">
    <citation type="submission" date="2019-02" db="EMBL/GenBank/DDBJ databases">
        <title>Deep-cultivation of Planctomycetes and their phenomic and genomic characterization uncovers novel biology.</title>
        <authorList>
            <person name="Wiegand S."/>
            <person name="Jogler M."/>
            <person name="Boedeker C."/>
            <person name="Pinto D."/>
            <person name="Vollmers J."/>
            <person name="Rivas-Marin E."/>
            <person name="Kohn T."/>
            <person name="Peeters S.H."/>
            <person name="Heuer A."/>
            <person name="Rast P."/>
            <person name="Oberbeckmann S."/>
            <person name="Bunk B."/>
            <person name="Jeske O."/>
            <person name="Meyerdierks A."/>
            <person name="Storesund J.E."/>
            <person name="Kallscheuer N."/>
            <person name="Luecker S."/>
            <person name="Lage O.M."/>
            <person name="Pohl T."/>
            <person name="Merkel B.J."/>
            <person name="Hornburger P."/>
            <person name="Mueller R.-W."/>
            <person name="Bruemmer F."/>
            <person name="Labrenz M."/>
            <person name="Spormann A.M."/>
            <person name="Op Den Camp H."/>
            <person name="Overmann J."/>
            <person name="Amann R."/>
            <person name="Jetten M.S.M."/>
            <person name="Mascher T."/>
            <person name="Medema M.H."/>
            <person name="Devos D.P."/>
            <person name="Kaster A.-K."/>
            <person name="Ovreas L."/>
            <person name="Rohde M."/>
            <person name="Galperin M.Y."/>
            <person name="Jogler C."/>
        </authorList>
    </citation>
    <scope>NUCLEOTIDE SEQUENCE [LARGE SCALE GENOMIC DNA]</scope>
    <source>
        <strain evidence="2 3">Pla22</strain>
    </source>
</reference>
<feature type="signal peptide" evidence="1">
    <location>
        <begin position="1"/>
        <end position="32"/>
    </location>
</feature>
<dbReference type="RefSeq" id="WP_146515070.1">
    <property type="nucleotide sequence ID" value="NZ_SJPI01000001.1"/>
</dbReference>
<proteinExistence type="predicted"/>
<dbReference type="EMBL" id="SJPI01000001">
    <property type="protein sequence ID" value="TWT55148.1"/>
    <property type="molecule type" value="Genomic_DNA"/>
</dbReference>
<evidence type="ECO:0000256" key="1">
    <source>
        <dbReference type="SAM" id="SignalP"/>
    </source>
</evidence>
<name>A0A5C5WX16_9BACT</name>
<gene>
    <name evidence="2" type="ORF">Pla22_28020</name>
</gene>
<organism evidence="2 3">
    <name type="scientific">Rubripirellula amarantea</name>
    <dbReference type="NCBI Taxonomy" id="2527999"/>
    <lineage>
        <taxon>Bacteria</taxon>
        <taxon>Pseudomonadati</taxon>
        <taxon>Planctomycetota</taxon>
        <taxon>Planctomycetia</taxon>
        <taxon>Pirellulales</taxon>
        <taxon>Pirellulaceae</taxon>
        <taxon>Rubripirellula</taxon>
    </lineage>
</organism>
<keyword evidence="3" id="KW-1185">Reference proteome</keyword>
<evidence type="ECO:0000313" key="3">
    <source>
        <dbReference type="Proteomes" id="UP000316598"/>
    </source>
</evidence>
<feature type="chain" id="PRO_5022965253" evidence="1">
    <location>
        <begin position="33"/>
        <end position="120"/>
    </location>
</feature>
<evidence type="ECO:0000313" key="2">
    <source>
        <dbReference type="EMBL" id="TWT55148.1"/>
    </source>
</evidence>
<keyword evidence="1" id="KW-0732">Signal</keyword>
<accession>A0A5C5WX16</accession>
<protein>
    <submittedName>
        <fullName evidence="2">Uncharacterized protein</fullName>
    </submittedName>
</protein>
<dbReference type="AlphaFoldDB" id="A0A5C5WX16"/>
<sequence length="120" mass="13301" precursor="true">MNRNRTLLAASLSLVLLTVVFSARGESAPQNAAPIHQELFDGKIVTVYMNDPVKGSGQVMQEVRLEKIGDRWMLLGTAVSTGQEGEWDDGLITGFSWEAVTAFYVFTQEQFDEKMEAARS</sequence>
<comment type="caution">
    <text evidence="2">The sequence shown here is derived from an EMBL/GenBank/DDBJ whole genome shotgun (WGS) entry which is preliminary data.</text>
</comment>